<dbReference type="Pfam" id="PF00460">
    <property type="entry name" value="Flg_bb_rod"/>
    <property type="match status" value="1"/>
</dbReference>
<evidence type="ECO:0000313" key="8">
    <source>
        <dbReference type="EMBL" id="SFF39156.1"/>
    </source>
</evidence>
<dbReference type="STRING" id="500610.SAMN02799615_03389"/>
<reference evidence="9" key="1">
    <citation type="submission" date="2016-10" db="EMBL/GenBank/DDBJ databases">
        <authorList>
            <person name="Varghese N."/>
            <person name="Submissions S."/>
        </authorList>
    </citation>
    <scope>NUCLEOTIDE SEQUENCE [LARGE SCALE GENOMIC DNA]</scope>
    <source>
        <strain evidence="9">UNC178MFTsu3.1</strain>
    </source>
</reference>
<dbReference type="GO" id="GO:0030694">
    <property type="term" value="C:bacterial-type flagellum basal body, rod"/>
    <property type="evidence" value="ECO:0007669"/>
    <property type="project" value="InterPro"/>
</dbReference>
<evidence type="ECO:0000259" key="7">
    <source>
        <dbReference type="Pfam" id="PF00460"/>
    </source>
</evidence>
<dbReference type="InterPro" id="IPR006300">
    <property type="entry name" value="FlgB"/>
</dbReference>
<evidence type="ECO:0000256" key="4">
    <source>
        <dbReference type="ARBA" id="ARBA00023143"/>
    </source>
</evidence>
<keyword evidence="8" id="KW-0969">Cilium</keyword>
<feature type="domain" description="Flagellar basal body rod protein N-terminal" evidence="7">
    <location>
        <begin position="14"/>
        <end position="38"/>
    </location>
</feature>
<dbReference type="PIRSF" id="PIRSF002889">
    <property type="entry name" value="Rod_FlgB"/>
    <property type="match status" value="1"/>
</dbReference>
<dbReference type="NCBIfam" id="TIGR01396">
    <property type="entry name" value="FlgB"/>
    <property type="match status" value="1"/>
</dbReference>
<gene>
    <name evidence="8" type="ORF">SAMN02799615_03389</name>
</gene>
<comment type="function">
    <text evidence="5 6">Structural component of flagellum, the bacterial motility apparatus. Part of the rod structure of flagellar basal body.</text>
</comment>
<keyword evidence="8" id="KW-0282">Flagellum</keyword>
<dbReference type="InterPro" id="IPR019776">
    <property type="entry name" value="Flagellar_basal_body_rod_CS"/>
</dbReference>
<comment type="similarity">
    <text evidence="2 6">Belongs to the flagella basal body rod proteins family.</text>
</comment>
<name>A0A1I2IEA3_9GAMM</name>
<keyword evidence="9" id="KW-1185">Reference proteome</keyword>
<evidence type="ECO:0000256" key="1">
    <source>
        <dbReference type="ARBA" id="ARBA00004117"/>
    </source>
</evidence>
<protein>
    <recommendedName>
        <fullName evidence="3 6">Flagellar basal body rod protein FlgB</fullName>
    </recommendedName>
</protein>
<dbReference type="GO" id="GO:0071973">
    <property type="term" value="P:bacterial-type flagellum-dependent cell motility"/>
    <property type="evidence" value="ECO:0007669"/>
    <property type="project" value="InterPro"/>
</dbReference>
<accession>A0A1I2IEA3</accession>
<proteinExistence type="inferred from homology"/>
<comment type="subunit">
    <text evidence="6">The basal body constitutes a major portion of the flagellar organelle and consists of a number of rings mounted on a central rod.</text>
</comment>
<dbReference type="Proteomes" id="UP000199477">
    <property type="component" value="Unassembled WGS sequence"/>
</dbReference>
<evidence type="ECO:0000256" key="5">
    <source>
        <dbReference type="ARBA" id="ARBA00024934"/>
    </source>
</evidence>
<dbReference type="AlphaFoldDB" id="A0A1I2IEA3"/>
<evidence type="ECO:0000256" key="3">
    <source>
        <dbReference type="ARBA" id="ARBA00014376"/>
    </source>
</evidence>
<evidence type="ECO:0000313" key="9">
    <source>
        <dbReference type="Proteomes" id="UP000199477"/>
    </source>
</evidence>
<dbReference type="PROSITE" id="PS00588">
    <property type="entry name" value="FLAGELLA_BB_ROD"/>
    <property type="match status" value="1"/>
</dbReference>
<evidence type="ECO:0000256" key="6">
    <source>
        <dbReference type="PIRNR" id="PIRNR002889"/>
    </source>
</evidence>
<sequence length="120" mass="12734">MGLSLEQALGVHPAALKLRAERAEVIASNLANESTPGYLAHDIDFRASLREAAQGDAQALEFASDRLKYRVPGSASQDGNTVDLAAEQAEFAQNAIDFQTSLTFLNMKLKGLSAAINGNS</sequence>
<dbReference type="InterPro" id="IPR001444">
    <property type="entry name" value="Flag_bb_rod_N"/>
</dbReference>
<keyword evidence="8" id="KW-0966">Cell projection</keyword>
<organism evidence="8 9">
    <name type="scientific">Dyella marensis</name>
    <dbReference type="NCBI Taxonomy" id="500610"/>
    <lineage>
        <taxon>Bacteria</taxon>
        <taxon>Pseudomonadati</taxon>
        <taxon>Pseudomonadota</taxon>
        <taxon>Gammaproteobacteria</taxon>
        <taxon>Lysobacterales</taxon>
        <taxon>Rhodanobacteraceae</taxon>
        <taxon>Dyella</taxon>
    </lineage>
</organism>
<evidence type="ECO:0000256" key="2">
    <source>
        <dbReference type="ARBA" id="ARBA00009677"/>
    </source>
</evidence>
<comment type="subcellular location">
    <subcellularLocation>
        <location evidence="1 6">Bacterial flagellum basal body</location>
    </subcellularLocation>
</comment>
<dbReference type="EMBL" id="FONH01000015">
    <property type="protein sequence ID" value="SFF39156.1"/>
    <property type="molecule type" value="Genomic_DNA"/>
</dbReference>
<keyword evidence="4 6" id="KW-0975">Bacterial flagellum</keyword>